<sequence>SFGPELCYVCHLVMLHLLFHSLFLIAYSFWFRAAYNYHHTHAKCPPDGTILKQKYGNSNHQIISIFATDYPERSREILETVYPSMDVNSTTHRSVNFFDPYSAPTDFSAISTPFIAYTFIVFMRRKSYCTAFPRKHYKWLRH</sequence>
<feature type="non-terminal residue" evidence="2">
    <location>
        <position position="1"/>
    </location>
</feature>
<dbReference type="Proteomes" id="UP001432322">
    <property type="component" value="Unassembled WGS sequence"/>
</dbReference>
<proteinExistence type="predicted"/>
<keyword evidence="1" id="KW-0812">Transmembrane</keyword>
<dbReference type="InterPro" id="IPR019421">
    <property type="entry name" value="7TM_GPCR_serpentine_rcpt_Srd"/>
</dbReference>
<dbReference type="AlphaFoldDB" id="A0AAV5VSX2"/>
<name>A0AAV5VSX2_9BILA</name>
<evidence type="ECO:0000313" key="3">
    <source>
        <dbReference type="Proteomes" id="UP001432322"/>
    </source>
</evidence>
<keyword evidence="1" id="KW-0472">Membrane</keyword>
<protein>
    <submittedName>
        <fullName evidence="2">Uncharacterized protein</fullName>
    </submittedName>
</protein>
<dbReference type="Pfam" id="PF10317">
    <property type="entry name" value="7TM_GPCR_Srd"/>
    <property type="match status" value="1"/>
</dbReference>
<organism evidence="2 3">
    <name type="scientific">Pristionchus fissidentatus</name>
    <dbReference type="NCBI Taxonomy" id="1538716"/>
    <lineage>
        <taxon>Eukaryota</taxon>
        <taxon>Metazoa</taxon>
        <taxon>Ecdysozoa</taxon>
        <taxon>Nematoda</taxon>
        <taxon>Chromadorea</taxon>
        <taxon>Rhabditida</taxon>
        <taxon>Rhabditina</taxon>
        <taxon>Diplogasteromorpha</taxon>
        <taxon>Diplogasteroidea</taxon>
        <taxon>Neodiplogasteridae</taxon>
        <taxon>Pristionchus</taxon>
    </lineage>
</organism>
<evidence type="ECO:0000256" key="1">
    <source>
        <dbReference type="SAM" id="Phobius"/>
    </source>
</evidence>
<accession>A0AAV5VSX2</accession>
<keyword evidence="3" id="KW-1185">Reference proteome</keyword>
<dbReference type="EMBL" id="BTSY01000004">
    <property type="protein sequence ID" value="GMT22792.1"/>
    <property type="molecule type" value="Genomic_DNA"/>
</dbReference>
<keyword evidence="1" id="KW-1133">Transmembrane helix</keyword>
<comment type="caution">
    <text evidence="2">The sequence shown here is derived from an EMBL/GenBank/DDBJ whole genome shotgun (WGS) entry which is preliminary data.</text>
</comment>
<gene>
    <name evidence="2" type="ORF">PFISCL1PPCAC_14089</name>
</gene>
<feature type="transmembrane region" description="Helical" evidence="1">
    <location>
        <begin position="12"/>
        <end position="31"/>
    </location>
</feature>
<evidence type="ECO:0000313" key="2">
    <source>
        <dbReference type="EMBL" id="GMT22792.1"/>
    </source>
</evidence>
<reference evidence="2" key="1">
    <citation type="submission" date="2023-10" db="EMBL/GenBank/DDBJ databases">
        <title>Genome assembly of Pristionchus species.</title>
        <authorList>
            <person name="Yoshida K."/>
            <person name="Sommer R.J."/>
        </authorList>
    </citation>
    <scope>NUCLEOTIDE SEQUENCE</scope>
    <source>
        <strain evidence="2">RS5133</strain>
    </source>
</reference>